<feature type="compositionally biased region" description="Pro residues" evidence="1">
    <location>
        <begin position="189"/>
        <end position="213"/>
    </location>
</feature>
<dbReference type="OrthoDB" id="56224at2"/>
<organism evidence="3 4">
    <name type="scientific">Nakamurella panacisegetis</name>
    <dbReference type="NCBI Taxonomy" id="1090615"/>
    <lineage>
        <taxon>Bacteria</taxon>
        <taxon>Bacillati</taxon>
        <taxon>Actinomycetota</taxon>
        <taxon>Actinomycetes</taxon>
        <taxon>Nakamurellales</taxon>
        <taxon>Nakamurellaceae</taxon>
        <taxon>Nakamurella</taxon>
    </lineage>
</organism>
<feature type="domain" description="TerD" evidence="2">
    <location>
        <begin position="237"/>
        <end position="405"/>
    </location>
</feature>
<dbReference type="Pfam" id="PF02342">
    <property type="entry name" value="TerD"/>
    <property type="match status" value="2"/>
</dbReference>
<proteinExistence type="predicted"/>
<dbReference type="EMBL" id="LT629710">
    <property type="protein sequence ID" value="SDO51666.1"/>
    <property type="molecule type" value="Genomic_DNA"/>
</dbReference>
<sequence>MGSTLSKGQNAPLPGGPVTVTVDVATAADLSGLMVTDSGKVRSDADFIFFNQPVGPGVRCLAPEAGEGWRLVVDPASVPPEIAQIRAVITLENGRFGDVAPPTARVRDAAGNVVADFTITGLQAESIVIALELYRRGTDWKVRAVGQGYAGGFAALVTDHGVSVDDEPAPAAPVASAYPPPAAAAFRPPAAPPVDLPPPAAAFPPPSAPPVNVPPSTTGAPPPGRPGEISLRKGGRVDLQKGQKVSLRKEDGGPLTQVRLGLGWDPMQGRGSIDLDASAVMYVGAKEFDTVSFTHLHSNDGSINHFGDNLTGQGEGDDEVIGVDLTRVPPQVTTVAFVITSFQGQAFSAIRNAFCRLVDATTNAELVRYDLGSGHNTTGMVMAALYRSDGIWKLQAIGEGIKARMPGKAAKLAVPFLPTTF</sequence>
<dbReference type="InterPro" id="IPR051324">
    <property type="entry name" value="Stress/Tellurium_Resist"/>
</dbReference>
<protein>
    <submittedName>
        <fullName evidence="3">Stress response protein SCP2</fullName>
    </submittedName>
</protein>
<gene>
    <name evidence="3" type="ORF">SAMN04515671_1189</name>
</gene>
<dbReference type="InterPro" id="IPR003325">
    <property type="entry name" value="TerD"/>
</dbReference>
<dbReference type="CDD" id="cd06974">
    <property type="entry name" value="TerD_like"/>
    <property type="match status" value="2"/>
</dbReference>
<dbReference type="Proteomes" id="UP000198741">
    <property type="component" value="Chromosome I"/>
</dbReference>
<dbReference type="STRING" id="1090615.SAMN04515671_1189"/>
<dbReference type="PANTHER" id="PTHR32097:SF17">
    <property type="entry name" value="CAMP-BINDING PROTEIN 1-RELATED"/>
    <property type="match status" value="1"/>
</dbReference>
<name>A0A1H0K700_9ACTN</name>
<dbReference type="RefSeq" id="WP_090475055.1">
    <property type="nucleotide sequence ID" value="NZ_LT629710.1"/>
</dbReference>
<evidence type="ECO:0000256" key="1">
    <source>
        <dbReference type="SAM" id="MobiDB-lite"/>
    </source>
</evidence>
<feature type="domain" description="TerD" evidence="2">
    <location>
        <begin position="1"/>
        <end position="160"/>
    </location>
</feature>
<dbReference type="PANTHER" id="PTHR32097">
    <property type="entry name" value="CAMP-BINDING PROTEIN 1-RELATED"/>
    <property type="match status" value="1"/>
</dbReference>
<accession>A0A1H0K700</accession>
<dbReference type="AlphaFoldDB" id="A0A1H0K700"/>
<evidence type="ECO:0000259" key="2">
    <source>
        <dbReference type="Pfam" id="PF02342"/>
    </source>
</evidence>
<evidence type="ECO:0000313" key="4">
    <source>
        <dbReference type="Proteomes" id="UP000198741"/>
    </source>
</evidence>
<feature type="region of interest" description="Disordered" evidence="1">
    <location>
        <begin position="189"/>
        <end position="241"/>
    </location>
</feature>
<dbReference type="Gene3D" id="2.60.60.30">
    <property type="entry name" value="sav2460 like domains"/>
    <property type="match status" value="2"/>
</dbReference>
<evidence type="ECO:0000313" key="3">
    <source>
        <dbReference type="EMBL" id="SDO51666.1"/>
    </source>
</evidence>
<reference evidence="3 4" key="1">
    <citation type="submission" date="2016-10" db="EMBL/GenBank/DDBJ databases">
        <authorList>
            <person name="de Groot N.N."/>
        </authorList>
    </citation>
    <scope>NUCLEOTIDE SEQUENCE [LARGE SCALE GENOMIC DNA]</scope>
    <source>
        <strain evidence="4">P4-7,KCTC 19426,CECT 7604</strain>
    </source>
</reference>
<keyword evidence="4" id="KW-1185">Reference proteome</keyword>